<organism evidence="1 2">
    <name type="scientific">Bradyrhizobium diazoefficiens</name>
    <dbReference type="NCBI Taxonomy" id="1355477"/>
    <lineage>
        <taxon>Bacteria</taxon>
        <taxon>Pseudomonadati</taxon>
        <taxon>Pseudomonadota</taxon>
        <taxon>Alphaproteobacteria</taxon>
        <taxon>Hyphomicrobiales</taxon>
        <taxon>Nitrobacteraceae</taxon>
        <taxon>Bradyrhizobium</taxon>
    </lineage>
</organism>
<dbReference type="EMBL" id="AP014685">
    <property type="protein sequence ID" value="BAR58073.1"/>
    <property type="molecule type" value="Genomic_DNA"/>
</dbReference>
<gene>
    <name evidence="1" type="ORF">NK6_4913</name>
</gene>
<name>A0A0E4BR42_9BRAD</name>
<reference evidence="1 2" key="1">
    <citation type="submission" date="2014-11" db="EMBL/GenBank/DDBJ databases">
        <title>Symbiosis island explosion on the genome of extra-slow-growing strains of soybean bradyrhizobia with massive insertion sequences.</title>
        <authorList>
            <person name="Iida T."/>
            <person name="Minamisawa K."/>
        </authorList>
    </citation>
    <scope>NUCLEOTIDE SEQUENCE [LARGE SCALE GENOMIC DNA]</scope>
    <source>
        <strain evidence="1 2">NK6</strain>
    </source>
</reference>
<proteinExistence type="predicted"/>
<accession>A0A0E4BR42</accession>
<evidence type="ECO:0000313" key="1">
    <source>
        <dbReference type="EMBL" id="BAR58073.1"/>
    </source>
</evidence>
<evidence type="ECO:0000313" key="2">
    <source>
        <dbReference type="Proteomes" id="UP000063308"/>
    </source>
</evidence>
<dbReference type="Proteomes" id="UP000063308">
    <property type="component" value="Chromosome"/>
</dbReference>
<sequence length="40" mass="4602">MEVAKRSEVEILVFILVFAHAANETDGLLKLRRYTSQEHS</sequence>
<protein>
    <submittedName>
        <fullName evidence="1">Uncharacterized protein</fullName>
    </submittedName>
</protein>
<dbReference type="AlphaFoldDB" id="A0A0E4BR42"/>